<evidence type="ECO:0000313" key="21">
    <source>
        <dbReference type="Proteomes" id="UP001171299"/>
    </source>
</evidence>
<dbReference type="GO" id="GO:0005524">
    <property type="term" value="F:ATP binding"/>
    <property type="evidence" value="ECO:0007669"/>
    <property type="project" value="UniProtKB-KW"/>
</dbReference>
<dbReference type="Pfam" id="PF23607">
    <property type="entry name" value="WZC_N"/>
    <property type="match status" value="1"/>
</dbReference>
<evidence type="ECO:0000256" key="12">
    <source>
        <dbReference type="ARBA" id="ARBA00023137"/>
    </source>
</evidence>
<reference evidence="19" key="2">
    <citation type="journal article" date="2020" name="Environ. Microbiol.">
        <title>The extreme plant-growth-promoting properties of Pantoea phytobeneficialis MSR2 revealed by functional and genomic analysis.</title>
        <authorList>
            <person name="Nascimento F.X."/>
            <person name="Hernandez A.G."/>
            <person name="Glick B.R."/>
            <person name="Rossi M.J."/>
        </authorList>
    </citation>
    <scope>NUCLEOTIDE SEQUENCE</scope>
    <source>
        <strain evidence="19">MSR2</strain>
    </source>
</reference>
<dbReference type="AlphaFoldDB" id="A0AAP9KMX1"/>
<evidence type="ECO:0000256" key="8">
    <source>
        <dbReference type="ARBA" id="ARBA00022777"/>
    </source>
</evidence>
<evidence type="ECO:0000256" key="13">
    <source>
        <dbReference type="ARBA" id="ARBA00053015"/>
    </source>
</evidence>
<keyword evidence="9" id="KW-0067">ATP-binding</keyword>
<dbReference type="InterPro" id="IPR032807">
    <property type="entry name" value="GNVR"/>
</dbReference>
<dbReference type="NCBIfam" id="TIGR01007">
    <property type="entry name" value="eps_fam"/>
    <property type="match status" value="1"/>
</dbReference>
<dbReference type="GO" id="GO:0005886">
    <property type="term" value="C:plasma membrane"/>
    <property type="evidence" value="ECO:0007669"/>
    <property type="project" value="UniProtKB-SubCell"/>
</dbReference>
<sequence length="717" mass="80017">MPMKPVVNMLMDDEEGVDTSRLFAELLESRYLILVITVSFMLMAWVYTLLTPVVYQANALIQLEPQRANAILANQNSTPLPDGKPVSAIDVKLLQSRHILGATVDDLNLQVVVEPKHMPIIGSALATLTGKSSGEIDVSQLFLPGTTDDNSEQVTLTVLDSRHYQINWGNASFVAETGKVFAHAGMQILVASINALPGTQFTATYLSRLNAINRLQHQLSAQDPDINSSMIRLTLTGEDQHETMRVLDNIASHYLHQNISEQVAQDSRSLVYLNQQLPEVRSELDRNEDKLNAAREKNGTVDLPLEAQSVLDQSVDIDNQLNELTINEADISQLYTKDHPMYKTLLDKRQTLLAARDGLKEKIAAMPAVQQEILRLTRDVDSGQTLYMHLLSRQQELNIAVSSAIGNARVLDHPLDDPEPVSPNKYLIIIQGLLLGLLVSINVIFIRFVLDKAVETSEELEEQGMTVYSSIPFSPWLEKSNKKNIYKMAKAFLLRENPTDLAIEALRSLRTNIHFSMLEARNNILMISGASASVGKTFISTNFSAVMAQTGKKVLLIDADLRRGTAHHIFNVKEKAGLSNILAAKYPIESIQPITISDDLHFIGRGTLDQGFTELLMSRRFGDLMRWAEKNYDLVVVDTPPVLAVTDAEIIGAYAGTTMLVVRCEKNTLKEVEISQRRFERNGIHINGCILNGTKLRSYGYYRYSNIQYTYESARQG</sequence>
<dbReference type="EC" id="2.7.10.2" evidence="18 19"/>
<accession>A0AAP9KMX1</accession>
<evidence type="ECO:0000256" key="10">
    <source>
        <dbReference type="ARBA" id="ARBA00022989"/>
    </source>
</evidence>
<dbReference type="InterPro" id="IPR025669">
    <property type="entry name" value="AAA_dom"/>
</dbReference>
<feature type="domain" description="Tyrosine-protein kinase G-rich" evidence="17">
    <location>
        <begin position="369"/>
        <end position="447"/>
    </location>
</feature>
<dbReference type="RefSeq" id="WP_208724633.1">
    <property type="nucleotide sequence ID" value="NZ_CP024636.1"/>
</dbReference>
<organism evidence="19 20">
    <name type="scientific">Pantoea phytobeneficialis</name>
    <dbReference type="NCBI Taxonomy" id="2052056"/>
    <lineage>
        <taxon>Bacteria</taxon>
        <taxon>Pseudomonadati</taxon>
        <taxon>Pseudomonadota</taxon>
        <taxon>Gammaproteobacteria</taxon>
        <taxon>Enterobacterales</taxon>
        <taxon>Erwiniaceae</taxon>
        <taxon>Pantoea</taxon>
    </lineage>
</organism>
<evidence type="ECO:0000259" key="15">
    <source>
        <dbReference type="Pfam" id="PF02706"/>
    </source>
</evidence>
<dbReference type="FunFam" id="3.40.50.300:FF:000527">
    <property type="entry name" value="Tyrosine-protein kinase etk"/>
    <property type="match status" value="1"/>
</dbReference>
<reference evidence="18" key="3">
    <citation type="submission" date="2023-07" db="EMBL/GenBank/DDBJ databases">
        <title>The extreme plant-growth-promoting properties of Pantoea phytobeneficialis PF55 revealed by functional and genomic analysis.</title>
        <authorList>
            <person name="Nascimento F.X."/>
            <person name="Marcio R.J."/>
        </authorList>
    </citation>
    <scope>NUCLEOTIDE SEQUENCE</scope>
    <source>
        <strain evidence="18">PF55</strain>
    </source>
</reference>
<keyword evidence="10 14" id="KW-1133">Transmembrane helix</keyword>
<evidence type="ECO:0000313" key="20">
    <source>
        <dbReference type="Proteomes" id="UP000424872"/>
    </source>
</evidence>
<dbReference type="Gene3D" id="3.40.50.300">
    <property type="entry name" value="P-loop containing nucleotide triphosphate hydrolases"/>
    <property type="match status" value="1"/>
</dbReference>
<evidence type="ECO:0000259" key="16">
    <source>
        <dbReference type="Pfam" id="PF13614"/>
    </source>
</evidence>
<dbReference type="InterPro" id="IPR005702">
    <property type="entry name" value="Wzc-like_C"/>
</dbReference>
<keyword evidence="12" id="KW-0829">Tyrosine-protein kinase</keyword>
<dbReference type="Proteomes" id="UP001171299">
    <property type="component" value="Unassembled WGS sequence"/>
</dbReference>
<dbReference type="EMBL" id="CP024636">
    <property type="protein sequence ID" value="QGR05202.1"/>
    <property type="molecule type" value="Genomic_DNA"/>
</dbReference>
<keyword evidence="6 14" id="KW-0812">Transmembrane</keyword>
<dbReference type="CDD" id="cd05387">
    <property type="entry name" value="BY-kinase"/>
    <property type="match status" value="1"/>
</dbReference>
<feature type="transmembrane region" description="Helical" evidence="14">
    <location>
        <begin position="31"/>
        <end position="50"/>
    </location>
</feature>
<dbReference type="InterPro" id="IPR050445">
    <property type="entry name" value="Bact_polysacc_biosynth/exp"/>
</dbReference>
<protein>
    <submittedName>
        <fullName evidence="18">Polysaccharide biosynthesis tyrosine autokinase</fullName>
        <ecNumber evidence="18 19">2.7.10.2</ecNumber>
    </submittedName>
    <submittedName>
        <fullName evidence="19">Tyrosine-protein kinase</fullName>
    </submittedName>
</protein>
<proteinExistence type="inferred from homology"/>
<evidence type="ECO:0000256" key="11">
    <source>
        <dbReference type="ARBA" id="ARBA00023136"/>
    </source>
</evidence>
<reference evidence="20" key="1">
    <citation type="submission" date="2017-11" db="EMBL/GenBank/DDBJ databases">
        <title>Genome sequence of Pantoea sp. MSR2.</title>
        <authorList>
            <person name="Nascimento F.X."/>
        </authorList>
    </citation>
    <scope>NUCLEOTIDE SEQUENCE [LARGE SCALE GENOMIC DNA]</scope>
    <source>
        <strain evidence="20">MSR2</strain>
    </source>
</reference>
<dbReference type="Pfam" id="PF13807">
    <property type="entry name" value="GNVR"/>
    <property type="match status" value="1"/>
</dbReference>
<dbReference type="Proteomes" id="UP000424872">
    <property type="component" value="Chromosome"/>
</dbReference>
<keyword evidence="21" id="KW-1185">Reference proteome</keyword>
<gene>
    <name evidence="19" type="ORF">CTZ24_01805</name>
    <name evidence="18" type="ORF">Q3404_04895</name>
</gene>
<dbReference type="GO" id="GO:0042802">
    <property type="term" value="F:identical protein binding"/>
    <property type="evidence" value="ECO:0007669"/>
    <property type="project" value="UniProtKB-ARBA"/>
</dbReference>
<keyword evidence="7" id="KW-0547">Nucleotide-binding</keyword>
<dbReference type="EMBL" id="JAUOOM010000003">
    <property type="protein sequence ID" value="MDO6405907.1"/>
    <property type="molecule type" value="Genomic_DNA"/>
</dbReference>
<comment type="similarity">
    <text evidence="2">Belongs to the etk/wzc family.</text>
</comment>
<evidence type="ECO:0000256" key="5">
    <source>
        <dbReference type="ARBA" id="ARBA00022679"/>
    </source>
</evidence>
<comment type="subcellular location">
    <subcellularLocation>
        <location evidence="1">Cell inner membrane</location>
        <topology evidence="1">Multi-pass membrane protein</topology>
    </subcellularLocation>
</comment>
<dbReference type="KEGG" id="ppho:CTZ24_01805"/>
<dbReference type="Pfam" id="PF13614">
    <property type="entry name" value="AAA_31"/>
    <property type="match status" value="1"/>
</dbReference>
<dbReference type="SUPFAM" id="SSF52540">
    <property type="entry name" value="P-loop containing nucleoside triphosphate hydrolases"/>
    <property type="match status" value="1"/>
</dbReference>
<keyword evidence="4" id="KW-0997">Cell inner membrane</keyword>
<feature type="domain" description="AAA" evidence="16">
    <location>
        <begin position="528"/>
        <end position="669"/>
    </location>
</feature>
<dbReference type="GO" id="GO:0004715">
    <property type="term" value="F:non-membrane spanning protein tyrosine kinase activity"/>
    <property type="evidence" value="ECO:0007669"/>
    <property type="project" value="UniProtKB-EC"/>
</dbReference>
<evidence type="ECO:0000256" key="9">
    <source>
        <dbReference type="ARBA" id="ARBA00022840"/>
    </source>
</evidence>
<feature type="domain" description="Polysaccharide chain length determinant N-terminal" evidence="15">
    <location>
        <begin position="17"/>
        <end position="107"/>
    </location>
</feature>
<dbReference type="InterPro" id="IPR003856">
    <property type="entry name" value="LPS_length_determ_N"/>
</dbReference>
<evidence type="ECO:0000256" key="6">
    <source>
        <dbReference type="ARBA" id="ARBA00022692"/>
    </source>
</evidence>
<evidence type="ECO:0000256" key="2">
    <source>
        <dbReference type="ARBA" id="ARBA00008883"/>
    </source>
</evidence>
<dbReference type="InterPro" id="IPR027417">
    <property type="entry name" value="P-loop_NTPase"/>
</dbReference>
<evidence type="ECO:0000256" key="14">
    <source>
        <dbReference type="SAM" id="Phobius"/>
    </source>
</evidence>
<keyword evidence="5 19" id="KW-0808">Transferase</keyword>
<evidence type="ECO:0000256" key="7">
    <source>
        <dbReference type="ARBA" id="ARBA00022741"/>
    </source>
</evidence>
<name>A0AAP9KMX1_9GAMM</name>
<evidence type="ECO:0000256" key="3">
    <source>
        <dbReference type="ARBA" id="ARBA00022475"/>
    </source>
</evidence>
<keyword evidence="3" id="KW-1003">Cell membrane</keyword>
<evidence type="ECO:0000259" key="17">
    <source>
        <dbReference type="Pfam" id="PF13807"/>
    </source>
</evidence>
<evidence type="ECO:0000313" key="19">
    <source>
        <dbReference type="EMBL" id="QGR05202.1"/>
    </source>
</evidence>
<dbReference type="Pfam" id="PF02706">
    <property type="entry name" value="Wzz"/>
    <property type="match status" value="1"/>
</dbReference>
<evidence type="ECO:0000313" key="18">
    <source>
        <dbReference type="EMBL" id="MDO6405907.1"/>
    </source>
</evidence>
<dbReference type="PANTHER" id="PTHR32309">
    <property type="entry name" value="TYROSINE-PROTEIN KINASE"/>
    <property type="match status" value="1"/>
</dbReference>
<evidence type="ECO:0000256" key="4">
    <source>
        <dbReference type="ARBA" id="ARBA00022519"/>
    </source>
</evidence>
<keyword evidence="11 14" id="KW-0472">Membrane</keyword>
<comment type="catalytic activity">
    <reaction evidence="13">
        <text>L-tyrosyl-[protein] + ATP = O-phospho-L-tyrosyl-[protein] + ADP + H(+)</text>
        <dbReference type="Rhea" id="RHEA:10596"/>
        <dbReference type="Rhea" id="RHEA-COMP:10136"/>
        <dbReference type="Rhea" id="RHEA-COMP:20101"/>
        <dbReference type="ChEBI" id="CHEBI:15378"/>
        <dbReference type="ChEBI" id="CHEBI:30616"/>
        <dbReference type="ChEBI" id="CHEBI:46858"/>
        <dbReference type="ChEBI" id="CHEBI:61978"/>
        <dbReference type="ChEBI" id="CHEBI:456216"/>
    </reaction>
</comment>
<keyword evidence="8 19" id="KW-0418">Kinase</keyword>
<evidence type="ECO:0000256" key="1">
    <source>
        <dbReference type="ARBA" id="ARBA00004429"/>
    </source>
</evidence>
<dbReference type="PANTHER" id="PTHR32309:SF32">
    <property type="entry name" value="TYROSINE-PROTEIN KINASE ETK-RELATED"/>
    <property type="match status" value="1"/>
</dbReference>